<feature type="compositionally biased region" description="Low complexity" evidence="6">
    <location>
        <begin position="22"/>
        <end position="32"/>
    </location>
</feature>
<dbReference type="Pfam" id="PF02362">
    <property type="entry name" value="B3"/>
    <property type="match status" value="1"/>
</dbReference>
<evidence type="ECO:0000256" key="1">
    <source>
        <dbReference type="ARBA" id="ARBA00004123"/>
    </source>
</evidence>
<dbReference type="CDD" id="cd10017">
    <property type="entry name" value="B3_DNA"/>
    <property type="match status" value="1"/>
</dbReference>
<evidence type="ECO:0000256" key="5">
    <source>
        <dbReference type="ARBA" id="ARBA00023242"/>
    </source>
</evidence>
<comment type="subcellular location">
    <subcellularLocation>
        <location evidence="1">Nucleus</location>
    </subcellularLocation>
</comment>
<dbReference type="PANTHER" id="PTHR31140:SF90">
    <property type="entry name" value="B3 DOMAIN-CONTAINING TRANSCRIPTION FACTOR LEC2"/>
    <property type="match status" value="1"/>
</dbReference>
<gene>
    <name evidence="9" type="ORF">CB5_LOCUS4320</name>
</gene>
<feature type="region of interest" description="Disordered" evidence="6">
    <location>
        <begin position="13"/>
        <end position="32"/>
    </location>
</feature>
<keyword evidence="5" id="KW-0539">Nucleus</keyword>
<evidence type="ECO:0000256" key="7">
    <source>
        <dbReference type="SAM" id="Phobius"/>
    </source>
</evidence>
<dbReference type="SUPFAM" id="SSF101936">
    <property type="entry name" value="DNA-binding pseudobarrel domain"/>
    <property type="match status" value="1"/>
</dbReference>
<dbReference type="GO" id="GO:0003700">
    <property type="term" value="F:DNA-binding transcription factor activity"/>
    <property type="evidence" value="ECO:0007669"/>
    <property type="project" value="InterPro"/>
</dbReference>
<dbReference type="Gene3D" id="2.40.330.10">
    <property type="entry name" value="DNA-binding pseudobarrel domain"/>
    <property type="match status" value="1"/>
</dbReference>
<evidence type="ECO:0000259" key="8">
    <source>
        <dbReference type="SMART" id="SM01019"/>
    </source>
</evidence>
<dbReference type="InterPro" id="IPR015300">
    <property type="entry name" value="DNA-bd_pseudobarrel_sf"/>
</dbReference>
<organism evidence="9">
    <name type="scientific">Ananas comosus var. bracteatus</name>
    <name type="common">red pineapple</name>
    <dbReference type="NCBI Taxonomy" id="296719"/>
    <lineage>
        <taxon>Eukaryota</taxon>
        <taxon>Viridiplantae</taxon>
        <taxon>Streptophyta</taxon>
        <taxon>Embryophyta</taxon>
        <taxon>Tracheophyta</taxon>
        <taxon>Spermatophyta</taxon>
        <taxon>Magnoliopsida</taxon>
        <taxon>Liliopsida</taxon>
        <taxon>Poales</taxon>
        <taxon>Bromeliaceae</taxon>
        <taxon>Bromelioideae</taxon>
        <taxon>Ananas</taxon>
    </lineage>
</organism>
<keyword evidence="4" id="KW-0804">Transcription</keyword>
<evidence type="ECO:0000313" key="9">
    <source>
        <dbReference type="EMBL" id="CAD1821109.1"/>
    </source>
</evidence>
<dbReference type="InterPro" id="IPR044800">
    <property type="entry name" value="LEC2-like"/>
</dbReference>
<sequence length="357" mass="39530">MITLTLSVSITDGDEGIGGGSSRKPPSASRASCNTIAKERDDRIERSEGLLCGHLHPAPSENFSLPASSQLIQSGCCFCEQPPDNVECQIPLAFSAATKEWGTDQMLNNTYAFHASSLYNGIYPNITPNQNSWTDHMRNPCSALIESCSSINSNNLYMESDVRSVLRVPPTFPPLCPASEKGMLMNFFQYEPSYAKQNKNSELKFGGSELRLLVRKELTKSDVGTVGRIVLPKKEAEANLPPLIERDGIMLLMNDLILPVAWKFKYRFWPNNRSRMYILEATGDFVKAHCLQSGDVFIIYRSSASGITLFFFFFLLKIVTGEKRARECSASANTFNCSCKKECSKTGDCESPASTTT</sequence>
<evidence type="ECO:0000256" key="6">
    <source>
        <dbReference type="SAM" id="MobiDB-lite"/>
    </source>
</evidence>
<name>A0A6V7NR64_ANACO</name>
<evidence type="ECO:0000256" key="3">
    <source>
        <dbReference type="ARBA" id="ARBA00023125"/>
    </source>
</evidence>
<keyword evidence="2" id="KW-0805">Transcription regulation</keyword>
<dbReference type="GO" id="GO:0005634">
    <property type="term" value="C:nucleus"/>
    <property type="evidence" value="ECO:0007669"/>
    <property type="project" value="UniProtKB-SubCell"/>
</dbReference>
<evidence type="ECO:0000256" key="4">
    <source>
        <dbReference type="ARBA" id="ARBA00023163"/>
    </source>
</evidence>
<accession>A0A6V7NR64</accession>
<dbReference type="GO" id="GO:0003677">
    <property type="term" value="F:DNA binding"/>
    <property type="evidence" value="ECO:0007669"/>
    <property type="project" value="UniProtKB-KW"/>
</dbReference>
<dbReference type="InterPro" id="IPR003340">
    <property type="entry name" value="B3_DNA-bd"/>
</dbReference>
<reference evidence="9" key="1">
    <citation type="submission" date="2020-07" db="EMBL/GenBank/DDBJ databases">
        <authorList>
            <person name="Lin J."/>
        </authorList>
    </citation>
    <scope>NUCLEOTIDE SEQUENCE</scope>
</reference>
<feature type="domain" description="TF-B3" evidence="8">
    <location>
        <begin position="214"/>
        <end position="317"/>
    </location>
</feature>
<dbReference type="PANTHER" id="PTHR31140">
    <property type="entry name" value="B3 DOMAIN-CONTAINING TRANSCRIPTION FACTOR ABI3"/>
    <property type="match status" value="1"/>
</dbReference>
<proteinExistence type="predicted"/>
<dbReference type="AlphaFoldDB" id="A0A6V7NR64"/>
<dbReference type="SMART" id="SM01019">
    <property type="entry name" value="B3"/>
    <property type="match status" value="1"/>
</dbReference>
<keyword evidence="7" id="KW-0472">Membrane</keyword>
<dbReference type="EMBL" id="LR862141">
    <property type="protein sequence ID" value="CAD1821109.1"/>
    <property type="molecule type" value="Genomic_DNA"/>
</dbReference>
<evidence type="ECO:0000256" key="2">
    <source>
        <dbReference type="ARBA" id="ARBA00023015"/>
    </source>
</evidence>
<keyword evidence="7" id="KW-0812">Transmembrane</keyword>
<protein>
    <recommendedName>
        <fullName evidence="8">TF-B3 domain-containing protein</fullName>
    </recommendedName>
</protein>
<keyword evidence="7" id="KW-1133">Transmembrane helix</keyword>
<keyword evidence="3" id="KW-0238">DNA-binding</keyword>
<feature type="transmembrane region" description="Helical" evidence="7">
    <location>
        <begin position="297"/>
        <end position="316"/>
    </location>
</feature>